<dbReference type="InterPro" id="IPR036249">
    <property type="entry name" value="Thioredoxin-like_sf"/>
</dbReference>
<protein>
    <submittedName>
        <fullName evidence="1">Thioredoxin family protein</fullName>
    </submittedName>
</protein>
<evidence type="ECO:0000313" key="2">
    <source>
        <dbReference type="Proteomes" id="UP000321533"/>
    </source>
</evidence>
<dbReference type="Proteomes" id="UP000321533">
    <property type="component" value="Chromosome"/>
</dbReference>
<organism evidence="1 2">
    <name type="scientific">Panacibacter ginsenosidivorans</name>
    <dbReference type="NCBI Taxonomy" id="1813871"/>
    <lineage>
        <taxon>Bacteria</taxon>
        <taxon>Pseudomonadati</taxon>
        <taxon>Bacteroidota</taxon>
        <taxon>Chitinophagia</taxon>
        <taxon>Chitinophagales</taxon>
        <taxon>Chitinophagaceae</taxon>
        <taxon>Panacibacter</taxon>
    </lineage>
</organism>
<sequence>MYYDEYRRLIDAFLMVGKSTAKRESESLVEYSKLNVVRMNRLDKTTEIIPELRERISEISAPQTWLVLTEGWCGDAAQIVPVLNKIAELNSNIQLKFLLRDEHLELMNQYLTNGKSQSIPKLVVLDEHNNELFNWGPRPHALQELFYHMKANAMNNDSIKEEIHKWYAKDKTVSIQKDLLALLQDSL</sequence>
<dbReference type="EMBL" id="CP042435">
    <property type="protein sequence ID" value="QEC70301.1"/>
    <property type="molecule type" value="Genomic_DNA"/>
</dbReference>
<dbReference type="Pfam" id="PF14595">
    <property type="entry name" value="Thioredoxin_9"/>
    <property type="match status" value="1"/>
</dbReference>
<accession>A0A5B8VGT7</accession>
<name>A0A5B8VGT7_9BACT</name>
<dbReference type="AlphaFoldDB" id="A0A5B8VGT7"/>
<keyword evidence="2" id="KW-1185">Reference proteome</keyword>
<dbReference type="SUPFAM" id="SSF52833">
    <property type="entry name" value="Thioredoxin-like"/>
    <property type="match status" value="1"/>
</dbReference>
<dbReference type="KEGG" id="pgin:FRZ67_20050"/>
<evidence type="ECO:0000313" key="1">
    <source>
        <dbReference type="EMBL" id="QEC70301.1"/>
    </source>
</evidence>
<reference evidence="1 2" key="1">
    <citation type="journal article" date="2016" name="Int. J. Syst. Evol. Microbiol.">
        <title>Panacibacter ginsenosidivorans gen. nov., sp. nov., with ginsenoside converting activity isolated from soil of a ginseng field.</title>
        <authorList>
            <person name="Siddiqi M.Z."/>
            <person name="Muhammad Shafi S."/>
            <person name="Choi K.D."/>
            <person name="Im W.T."/>
        </authorList>
    </citation>
    <scope>NUCLEOTIDE SEQUENCE [LARGE SCALE GENOMIC DNA]</scope>
    <source>
        <strain evidence="1 2">Gsoil1550</strain>
    </source>
</reference>
<dbReference type="OrthoDB" id="6120799at2"/>
<dbReference type="Gene3D" id="3.40.30.10">
    <property type="entry name" value="Glutaredoxin"/>
    <property type="match status" value="1"/>
</dbReference>
<proteinExistence type="predicted"/>
<gene>
    <name evidence="1" type="ORF">FRZ67_20050</name>
</gene>